<sequence length="296" mass="33377">MRKGSCSFIINVSILQECSLVQVWPQSSMCSQSQMLNFNLIRIMEINHTRIMKYILYATMVFSLFSCKKEAVETYQGKDGVSFFAYTYQQLHTTATRSYSFAFQKTVKTRDTMYIPLRLTGKLSDQPRTVLLKTAEGTTATAGMDFELKEVAIPPGVSMFNYPLVLINSVGMASNVYKIVLEPAETKDFTLGTLGQTPANSVNQGTEENFRYLTIEVSSMYTRPAYWDILDADFGEFSAEKYKFMVKVLGITDFSYENIGFDGYLNFPVTLRNALADYEAANGPLLDENGNEISFP</sequence>
<organism evidence="1 2">
    <name type="scientific">Sphingobacterium alkalisoli</name>
    <dbReference type="NCBI Taxonomy" id="1874115"/>
    <lineage>
        <taxon>Bacteria</taxon>
        <taxon>Pseudomonadati</taxon>
        <taxon>Bacteroidota</taxon>
        <taxon>Sphingobacteriia</taxon>
        <taxon>Sphingobacteriales</taxon>
        <taxon>Sphingobacteriaceae</taxon>
        <taxon>Sphingobacterium</taxon>
    </lineage>
</organism>
<keyword evidence="2" id="KW-1185">Reference proteome</keyword>
<dbReference type="InterPro" id="IPR032299">
    <property type="entry name" value="DUF4843"/>
</dbReference>
<evidence type="ECO:0000313" key="1">
    <source>
        <dbReference type="EMBL" id="TJY60090.1"/>
    </source>
</evidence>
<comment type="caution">
    <text evidence="1">The sequence shown here is derived from an EMBL/GenBank/DDBJ whole genome shotgun (WGS) entry which is preliminary data.</text>
</comment>
<dbReference type="Proteomes" id="UP000309872">
    <property type="component" value="Unassembled WGS sequence"/>
</dbReference>
<dbReference type="AlphaFoldDB" id="A0A4U0GMM1"/>
<name>A0A4U0GMM1_9SPHI</name>
<dbReference type="EMBL" id="SUKA01000013">
    <property type="protein sequence ID" value="TJY60090.1"/>
    <property type="molecule type" value="Genomic_DNA"/>
</dbReference>
<reference evidence="1 2" key="1">
    <citation type="submission" date="2019-04" db="EMBL/GenBank/DDBJ databases">
        <title>Sphingobacterium olei sp. nov., isolated from oil-contaminated soil.</title>
        <authorList>
            <person name="Liu B."/>
        </authorList>
    </citation>
    <scope>NUCLEOTIDE SEQUENCE [LARGE SCALE GENOMIC DNA]</scope>
    <source>
        <strain evidence="1 2">Y3L14</strain>
    </source>
</reference>
<dbReference type="Pfam" id="PF16132">
    <property type="entry name" value="DUF4843"/>
    <property type="match status" value="1"/>
</dbReference>
<proteinExistence type="predicted"/>
<gene>
    <name evidence="1" type="ORF">FAZ19_23385</name>
</gene>
<evidence type="ECO:0000313" key="2">
    <source>
        <dbReference type="Proteomes" id="UP000309872"/>
    </source>
</evidence>
<accession>A0A4U0GMM1</accession>
<protein>
    <submittedName>
        <fullName evidence="1">DUF4843 domain-containing protein</fullName>
    </submittedName>
</protein>
<dbReference type="OrthoDB" id="1094864at2"/>